<comment type="subcellular location">
    <subcellularLocation>
        <location evidence="1 4">Cell outer membrane</location>
    </subcellularLocation>
</comment>
<protein>
    <submittedName>
        <fullName evidence="8">TonB-dependent receptor</fullName>
    </submittedName>
</protein>
<feature type="domain" description="TonB-dependent receptor plug" evidence="7">
    <location>
        <begin position="143"/>
        <end position="225"/>
    </location>
</feature>
<feature type="chain" id="PRO_5034074252" evidence="5">
    <location>
        <begin position="25"/>
        <end position="943"/>
    </location>
</feature>
<evidence type="ECO:0000256" key="3">
    <source>
        <dbReference type="ARBA" id="ARBA00023237"/>
    </source>
</evidence>
<proteinExistence type="inferred from homology"/>
<sequence length="943" mass="108112">MKSIYKKIYFFLFLLLFSNFTGLADNSNGSITGTIIDKTSKEPLMGATIQLEGTSIGTVTDLDGNFVILDINPGIYTINIKYISYTPVKLSNVTVTKGQRTVLNTEMVEASLALEGVTVIAHVKQNTDLAMLKATKASLLVQSGISAQQIIRTQDRDASEVIRRIPGISIIDGKFVMVRGLAQRYNNVWINNSAVPSSEADARAFSFDIIPSSQIDNMVVVKSPAPEIPADFSGGFIKINTKDVPGKNGFSVSVGGSMNDQTHFRDFLYSPGSATDFLGFDGGLRKLEGFYTNRLDNNNKTAVEHITRNGFNNNWSVKTKTPIADLRLNASFNHKFDLGNGKNFAIISAINYTNAYKTQNDMLNARYSLYDVDKDQPDYKNKYTDNVYSNDIRLGGMINFTYMPNDHDKYEFKNIINQLGQSRYTTRNGILFNSGQYIQKQEEYFYSSRTTYNGQFTGTHNHDKSKTDWSIGYAYANKNQPDRRIINREENGFAGDPHEGEMRIDQNEIKRFFYRLDENIGSATVNYQREIQIGNLQPTLKAGAYTEYRHREYNNRAFYYRWNNQNLPSGFEYMDVIDEILIPDNFGTNKVYIYEDTDNRNSYKGSNILAAGYLGINIPVNKLDIYAGVRYEYNNMKLTSYTTIKDWKTKEYKYPSNHLFPSLNTSYKFNEQNQLRLAYGMSVNRPEFREVSNSVYYDFDLFSSVMGNPDLKPAYIQNADIRYEYYPAASEVISVALFYKRFDNPIEWTYIDNGGSYTYTYVNAKSANNYGIEVEIKKNLDFLGLKNFSWNFNGAYIKSNVQFEKKSQDKNRAMQGQSPYIMNTGFFYQNEQYDINASILYNRIGKRIMEVGNADMTEDGSINNDFPDTYELARNTIDINFSKKFAKRWEVKASIRNLLGEKVTFVQYPKFFDKNNILQERTQITKQYKPGKNFFLTLSYSLL</sequence>
<evidence type="ECO:0000259" key="7">
    <source>
        <dbReference type="Pfam" id="PF07715"/>
    </source>
</evidence>
<keyword evidence="9" id="KW-1185">Reference proteome</keyword>
<keyword evidence="3" id="KW-0998">Cell outer membrane</keyword>
<gene>
    <name evidence="8" type="ORF">SAMN05444001_101338</name>
</gene>
<organism evidence="8 9">
    <name type="scientific">Parabacteroides chinchillae</name>
    <dbReference type="NCBI Taxonomy" id="871327"/>
    <lineage>
        <taxon>Bacteria</taxon>
        <taxon>Pseudomonadati</taxon>
        <taxon>Bacteroidota</taxon>
        <taxon>Bacteroidia</taxon>
        <taxon>Bacteroidales</taxon>
        <taxon>Tannerellaceae</taxon>
        <taxon>Parabacteroides</taxon>
    </lineage>
</organism>
<dbReference type="SUPFAM" id="SSF56935">
    <property type="entry name" value="Porins"/>
    <property type="match status" value="1"/>
</dbReference>
<keyword evidence="8" id="KW-0675">Receptor</keyword>
<dbReference type="RefSeq" id="WP_103982274.1">
    <property type="nucleotide sequence ID" value="NZ_FNVS01000001.1"/>
</dbReference>
<keyword evidence="5" id="KW-0732">Signal</keyword>
<feature type="domain" description="TonB-dependent receptor-like beta-barrel" evidence="6">
    <location>
        <begin position="420"/>
        <end position="898"/>
    </location>
</feature>
<feature type="signal peptide" evidence="5">
    <location>
        <begin position="1"/>
        <end position="24"/>
    </location>
</feature>
<dbReference type="Pfam" id="PF13715">
    <property type="entry name" value="CarbopepD_reg_2"/>
    <property type="match status" value="1"/>
</dbReference>
<dbReference type="SUPFAM" id="SSF49464">
    <property type="entry name" value="Carboxypeptidase regulatory domain-like"/>
    <property type="match status" value="1"/>
</dbReference>
<dbReference type="InterPro" id="IPR036942">
    <property type="entry name" value="Beta-barrel_TonB_sf"/>
</dbReference>
<evidence type="ECO:0000313" key="8">
    <source>
        <dbReference type="EMBL" id="SEF47473.1"/>
    </source>
</evidence>
<dbReference type="Pfam" id="PF00593">
    <property type="entry name" value="TonB_dep_Rec_b-barrel"/>
    <property type="match status" value="1"/>
</dbReference>
<dbReference type="GO" id="GO:0009279">
    <property type="term" value="C:cell outer membrane"/>
    <property type="evidence" value="ECO:0007669"/>
    <property type="project" value="UniProtKB-SubCell"/>
</dbReference>
<dbReference type="Proteomes" id="UP000236725">
    <property type="component" value="Unassembled WGS sequence"/>
</dbReference>
<name>A0A8G2F9H4_9BACT</name>
<reference evidence="8 9" key="1">
    <citation type="submission" date="2016-10" db="EMBL/GenBank/DDBJ databases">
        <authorList>
            <person name="Varghese N."/>
            <person name="Submissions S."/>
        </authorList>
    </citation>
    <scope>NUCLEOTIDE SEQUENCE [LARGE SCALE GENOMIC DNA]</scope>
    <source>
        <strain evidence="8 9">DSM 29073</strain>
    </source>
</reference>
<comment type="caution">
    <text evidence="8">The sequence shown here is derived from an EMBL/GenBank/DDBJ whole genome shotgun (WGS) entry which is preliminary data.</text>
</comment>
<evidence type="ECO:0000256" key="1">
    <source>
        <dbReference type="ARBA" id="ARBA00004442"/>
    </source>
</evidence>
<evidence type="ECO:0000256" key="2">
    <source>
        <dbReference type="ARBA" id="ARBA00023136"/>
    </source>
</evidence>
<dbReference type="InterPro" id="IPR012910">
    <property type="entry name" value="Plug_dom"/>
</dbReference>
<dbReference type="InterPro" id="IPR000531">
    <property type="entry name" value="Beta-barrel_TonB"/>
</dbReference>
<evidence type="ECO:0000313" key="9">
    <source>
        <dbReference type="Proteomes" id="UP000236725"/>
    </source>
</evidence>
<evidence type="ECO:0000256" key="4">
    <source>
        <dbReference type="RuleBase" id="RU003357"/>
    </source>
</evidence>
<dbReference type="InterPro" id="IPR037066">
    <property type="entry name" value="Plug_dom_sf"/>
</dbReference>
<accession>A0A8G2F9H4</accession>
<keyword evidence="2 4" id="KW-0472">Membrane</keyword>
<dbReference type="Gene3D" id="2.170.130.10">
    <property type="entry name" value="TonB-dependent receptor, plug domain"/>
    <property type="match status" value="1"/>
</dbReference>
<evidence type="ECO:0000259" key="6">
    <source>
        <dbReference type="Pfam" id="PF00593"/>
    </source>
</evidence>
<dbReference type="AlphaFoldDB" id="A0A8G2F9H4"/>
<comment type="similarity">
    <text evidence="4">Belongs to the TonB-dependent receptor family.</text>
</comment>
<dbReference type="InterPro" id="IPR008969">
    <property type="entry name" value="CarboxyPept-like_regulatory"/>
</dbReference>
<keyword evidence="4" id="KW-0798">TonB box</keyword>
<dbReference type="PANTHER" id="PTHR40980:SF5">
    <property type="entry name" value="TONB-DEPENDENT RECEPTOR"/>
    <property type="match status" value="1"/>
</dbReference>
<dbReference type="Gene3D" id="2.40.170.20">
    <property type="entry name" value="TonB-dependent receptor, beta-barrel domain"/>
    <property type="match status" value="1"/>
</dbReference>
<dbReference type="Pfam" id="PF07715">
    <property type="entry name" value="Plug"/>
    <property type="match status" value="1"/>
</dbReference>
<evidence type="ECO:0000256" key="5">
    <source>
        <dbReference type="SAM" id="SignalP"/>
    </source>
</evidence>
<dbReference type="Gene3D" id="2.60.40.1120">
    <property type="entry name" value="Carboxypeptidase-like, regulatory domain"/>
    <property type="match status" value="1"/>
</dbReference>
<dbReference type="EMBL" id="FNVS01000001">
    <property type="protein sequence ID" value="SEF47473.1"/>
    <property type="molecule type" value="Genomic_DNA"/>
</dbReference>
<dbReference type="PANTHER" id="PTHR40980">
    <property type="entry name" value="PLUG DOMAIN-CONTAINING PROTEIN"/>
    <property type="match status" value="1"/>
</dbReference>